<sequence length="173" mass="19938">MKADEFKAWRKELGLTQKEVATELGLSILTVQQYERGFRHDNNRPVAIPKRVVDACGLVTTKIRKKRGEVKLRHKFVPDDVRARVEKKLVEQRICINPVSALTFFSEHYDPFSDEIDEWLNENISDHGYAKFRIPDAEALGGSVVILHFFDQDDGFWFVMAFAGAEKSRQNIV</sequence>
<name>A0AAX3WF06_METEX</name>
<dbReference type="GO" id="GO:0003677">
    <property type="term" value="F:DNA binding"/>
    <property type="evidence" value="ECO:0007669"/>
    <property type="project" value="InterPro"/>
</dbReference>
<organism evidence="2 3">
    <name type="scientific">Methylorubrum extorquens</name>
    <name type="common">Methylobacterium dichloromethanicum</name>
    <name type="synonym">Methylobacterium extorquens</name>
    <dbReference type="NCBI Taxonomy" id="408"/>
    <lineage>
        <taxon>Bacteria</taxon>
        <taxon>Pseudomonadati</taxon>
        <taxon>Pseudomonadota</taxon>
        <taxon>Alphaproteobacteria</taxon>
        <taxon>Hyphomicrobiales</taxon>
        <taxon>Methylobacteriaceae</taxon>
        <taxon>Methylorubrum</taxon>
    </lineage>
</organism>
<dbReference type="InterPro" id="IPR001387">
    <property type="entry name" value="Cro/C1-type_HTH"/>
</dbReference>
<dbReference type="InterPro" id="IPR010982">
    <property type="entry name" value="Lambda_DNA-bd_dom_sf"/>
</dbReference>
<dbReference type="CDD" id="cd00093">
    <property type="entry name" value="HTH_XRE"/>
    <property type="match status" value="1"/>
</dbReference>
<dbReference type="SMART" id="SM00530">
    <property type="entry name" value="HTH_XRE"/>
    <property type="match status" value="1"/>
</dbReference>
<dbReference type="AlphaFoldDB" id="A0AAX3WF06"/>
<evidence type="ECO:0000313" key="3">
    <source>
        <dbReference type="Proteomes" id="UP001223720"/>
    </source>
</evidence>
<dbReference type="RefSeq" id="WP_283535674.1">
    <property type="nucleotide sequence ID" value="NZ_CP073633.1"/>
</dbReference>
<feature type="domain" description="HTH cro/C1-type" evidence="1">
    <location>
        <begin position="6"/>
        <end position="37"/>
    </location>
</feature>
<accession>A0AAX3WF06</accession>
<dbReference type="Proteomes" id="UP001223720">
    <property type="component" value="Chromosome"/>
</dbReference>
<dbReference type="EMBL" id="CP073633">
    <property type="protein sequence ID" value="WHQ70108.1"/>
    <property type="molecule type" value="Genomic_DNA"/>
</dbReference>
<evidence type="ECO:0000259" key="1">
    <source>
        <dbReference type="PROSITE" id="PS50943"/>
    </source>
</evidence>
<dbReference type="Pfam" id="PF01381">
    <property type="entry name" value="HTH_3"/>
    <property type="match status" value="1"/>
</dbReference>
<dbReference type="PROSITE" id="PS50943">
    <property type="entry name" value="HTH_CROC1"/>
    <property type="match status" value="1"/>
</dbReference>
<dbReference type="Gene3D" id="1.10.260.40">
    <property type="entry name" value="lambda repressor-like DNA-binding domains"/>
    <property type="match status" value="1"/>
</dbReference>
<protein>
    <submittedName>
        <fullName evidence="2">Helix-turn-helix transcriptional regulator</fullName>
    </submittedName>
</protein>
<reference evidence="2" key="1">
    <citation type="journal article" date="2022" name="Biotechnol. Bioprocess Eng.">
        <title>Pan-genome Analysis Reveals Comparative Genomic Features of Central Metabolic Pathways in Methylorubrum extorquens.</title>
        <authorList>
            <person name="Lee G.M."/>
            <person name="Scott-Nevros Z.K."/>
            <person name="Lee S.-M."/>
            <person name="Kim D."/>
        </authorList>
    </citation>
    <scope>NUCLEOTIDE SEQUENCE</scope>
    <source>
        <strain evidence="2">ATCC 55366</strain>
    </source>
</reference>
<evidence type="ECO:0000313" key="2">
    <source>
        <dbReference type="EMBL" id="WHQ70108.1"/>
    </source>
</evidence>
<dbReference type="SUPFAM" id="SSF47413">
    <property type="entry name" value="lambda repressor-like DNA-binding domains"/>
    <property type="match status" value="1"/>
</dbReference>
<proteinExistence type="predicted"/>
<gene>
    <name evidence="2" type="ORF">KEC54_28045</name>
</gene>